<feature type="compositionally biased region" description="Polar residues" evidence="1">
    <location>
        <begin position="1"/>
        <end position="10"/>
    </location>
</feature>
<dbReference type="AlphaFoldDB" id="A0A8S2XV23"/>
<feature type="compositionally biased region" description="Polar residues" evidence="1">
    <location>
        <begin position="70"/>
        <end position="83"/>
    </location>
</feature>
<reference evidence="2" key="1">
    <citation type="submission" date="2021-02" db="EMBL/GenBank/DDBJ databases">
        <authorList>
            <person name="Nowell W R."/>
        </authorList>
    </citation>
    <scope>NUCLEOTIDE SEQUENCE</scope>
</reference>
<dbReference type="Proteomes" id="UP000682733">
    <property type="component" value="Unassembled WGS sequence"/>
</dbReference>
<evidence type="ECO:0000256" key="1">
    <source>
        <dbReference type="SAM" id="MobiDB-lite"/>
    </source>
</evidence>
<dbReference type="EMBL" id="CAJOBA010099772">
    <property type="protein sequence ID" value="CAF4516147.1"/>
    <property type="molecule type" value="Genomic_DNA"/>
</dbReference>
<feature type="region of interest" description="Disordered" evidence="1">
    <location>
        <begin position="51"/>
        <end position="83"/>
    </location>
</feature>
<evidence type="ECO:0000313" key="3">
    <source>
        <dbReference type="Proteomes" id="UP000682733"/>
    </source>
</evidence>
<comment type="caution">
    <text evidence="2">The sequence shown here is derived from an EMBL/GenBank/DDBJ whole genome shotgun (WGS) entry which is preliminary data.</text>
</comment>
<name>A0A8S2XV23_9BILA</name>
<feature type="compositionally biased region" description="Acidic residues" evidence="1">
    <location>
        <begin position="16"/>
        <end position="27"/>
    </location>
</feature>
<evidence type="ECO:0000313" key="2">
    <source>
        <dbReference type="EMBL" id="CAF4516147.1"/>
    </source>
</evidence>
<feature type="non-terminal residue" evidence="2">
    <location>
        <position position="1"/>
    </location>
</feature>
<accession>A0A8S2XV23</accession>
<feature type="non-terminal residue" evidence="2">
    <location>
        <position position="83"/>
    </location>
</feature>
<proteinExistence type="predicted"/>
<gene>
    <name evidence="2" type="ORF">TMI583_LOCUS48535</name>
</gene>
<sequence>RSAPSTTQYNVHFDREEMDGDEPEDQGIDSGVTLKRTASLVALNMNENLSENTFLHPSPMTFKPHPLRNTRISRQIGNRTKID</sequence>
<protein>
    <submittedName>
        <fullName evidence="2">Uncharacterized protein</fullName>
    </submittedName>
</protein>
<feature type="region of interest" description="Disordered" evidence="1">
    <location>
        <begin position="1"/>
        <end position="29"/>
    </location>
</feature>
<organism evidence="2 3">
    <name type="scientific">Didymodactylos carnosus</name>
    <dbReference type="NCBI Taxonomy" id="1234261"/>
    <lineage>
        <taxon>Eukaryota</taxon>
        <taxon>Metazoa</taxon>
        <taxon>Spiralia</taxon>
        <taxon>Gnathifera</taxon>
        <taxon>Rotifera</taxon>
        <taxon>Eurotatoria</taxon>
        <taxon>Bdelloidea</taxon>
        <taxon>Philodinida</taxon>
        <taxon>Philodinidae</taxon>
        <taxon>Didymodactylos</taxon>
    </lineage>
</organism>